<accession>A0A1F6DCH7</accession>
<proteinExistence type="predicted"/>
<dbReference type="PANTHER" id="PTHR34822:SF1">
    <property type="entry name" value="GRPB FAMILY PROTEIN"/>
    <property type="match status" value="1"/>
</dbReference>
<evidence type="ECO:0000313" key="1">
    <source>
        <dbReference type="EMBL" id="OGG59040.1"/>
    </source>
</evidence>
<dbReference type="Pfam" id="PF04229">
    <property type="entry name" value="GrpB"/>
    <property type="match status" value="1"/>
</dbReference>
<dbReference type="Gene3D" id="3.30.460.10">
    <property type="entry name" value="Beta Polymerase, domain 2"/>
    <property type="match status" value="1"/>
</dbReference>
<evidence type="ECO:0000313" key="2">
    <source>
        <dbReference type="Proteomes" id="UP000176377"/>
    </source>
</evidence>
<organism evidence="1 2">
    <name type="scientific">Candidatus Kaiserbacteria bacterium RIFCSPHIGHO2_01_FULL_56_24</name>
    <dbReference type="NCBI Taxonomy" id="1798487"/>
    <lineage>
        <taxon>Bacteria</taxon>
        <taxon>Candidatus Kaiseribacteriota</taxon>
    </lineage>
</organism>
<dbReference type="InterPro" id="IPR043519">
    <property type="entry name" value="NT_sf"/>
</dbReference>
<dbReference type="PANTHER" id="PTHR34822">
    <property type="entry name" value="GRPB DOMAIN PROTEIN (AFU_ORTHOLOGUE AFUA_1G01530)"/>
    <property type="match status" value="1"/>
</dbReference>
<dbReference type="InterPro" id="IPR007344">
    <property type="entry name" value="GrpB/CoaE"/>
</dbReference>
<evidence type="ECO:0008006" key="3">
    <source>
        <dbReference type="Google" id="ProtNLM"/>
    </source>
</evidence>
<protein>
    <recommendedName>
        <fullName evidence="3">GrpB family protein</fullName>
    </recommendedName>
</protein>
<comment type="caution">
    <text evidence="1">The sequence shown here is derived from an EMBL/GenBank/DDBJ whole genome shotgun (WGS) entry which is preliminary data.</text>
</comment>
<dbReference type="EMBL" id="MFLA01000024">
    <property type="protein sequence ID" value="OGG59040.1"/>
    <property type="molecule type" value="Genomic_DNA"/>
</dbReference>
<dbReference type="AlphaFoldDB" id="A0A1F6DCH7"/>
<dbReference type="Proteomes" id="UP000176377">
    <property type="component" value="Unassembled WGS sequence"/>
</dbReference>
<sequence length="173" mass="20467">MIGLKRGDVKLLSHRKEWQREFERQKTRILKKLDNVVVDVQHIGSTAVPGIKAKPIIDMVIGVRRLKDANKLVKTLRGLGYKFDRAFQHQKFFVKGLDSRRTHYLHVMRYNGAKWRSDKLFRDYLITHPTRAKAYSRLKMQLAKKYPNERQKYSDNKDGFIKDTIRLAKKVQS</sequence>
<reference evidence="1 2" key="1">
    <citation type="journal article" date="2016" name="Nat. Commun.">
        <title>Thousands of microbial genomes shed light on interconnected biogeochemical processes in an aquifer system.</title>
        <authorList>
            <person name="Anantharaman K."/>
            <person name="Brown C.T."/>
            <person name="Hug L.A."/>
            <person name="Sharon I."/>
            <person name="Castelle C.J."/>
            <person name="Probst A.J."/>
            <person name="Thomas B.C."/>
            <person name="Singh A."/>
            <person name="Wilkins M.J."/>
            <person name="Karaoz U."/>
            <person name="Brodie E.L."/>
            <person name="Williams K.H."/>
            <person name="Hubbard S.S."/>
            <person name="Banfield J.F."/>
        </authorList>
    </citation>
    <scope>NUCLEOTIDE SEQUENCE [LARGE SCALE GENOMIC DNA]</scope>
</reference>
<dbReference type="SUPFAM" id="SSF81301">
    <property type="entry name" value="Nucleotidyltransferase"/>
    <property type="match status" value="1"/>
</dbReference>
<gene>
    <name evidence="1" type="ORF">A2765_06590</name>
</gene>
<name>A0A1F6DCH7_9BACT</name>